<dbReference type="Gene3D" id="3.10.290.30">
    <property type="entry name" value="MM3350-like"/>
    <property type="match status" value="1"/>
</dbReference>
<sequence>MSEIWNIKIQVLDSYKKCEVKSTMTLEELCPFILKIFKFDNDHLHEFYMGKRTSRPYGDNVIKFKSHQESEITLDHLFPNDEQLNLFLHFDFGDSWIFRVMKYKKDATYNSRAKYPRVVSSVGENPMQYPEYEDDVY</sequence>
<dbReference type="RefSeq" id="WP_117001145.1">
    <property type="nucleotide sequence ID" value="NZ_BMJS01000001.1"/>
</dbReference>
<protein>
    <recommendedName>
        <fullName evidence="1">Plasmid pRiA4b Orf3-like domain-containing protein</fullName>
    </recommendedName>
</protein>
<evidence type="ECO:0000259" key="1">
    <source>
        <dbReference type="Pfam" id="PF07929"/>
    </source>
</evidence>
<dbReference type="Proteomes" id="UP000636949">
    <property type="component" value="Unassembled WGS sequence"/>
</dbReference>
<organism evidence="2 3">
    <name type="scientific">Cysteiniphilum litorale</name>
    <dbReference type="NCBI Taxonomy" id="2056700"/>
    <lineage>
        <taxon>Bacteria</taxon>
        <taxon>Pseudomonadati</taxon>
        <taxon>Pseudomonadota</taxon>
        <taxon>Gammaproteobacteria</taxon>
        <taxon>Thiotrichales</taxon>
        <taxon>Fastidiosibacteraceae</taxon>
        <taxon>Cysteiniphilum</taxon>
    </lineage>
</organism>
<dbReference type="SUPFAM" id="SSF159941">
    <property type="entry name" value="MM3350-like"/>
    <property type="match status" value="1"/>
</dbReference>
<accession>A0A8J2Z236</accession>
<gene>
    <name evidence="2" type="ORF">GCM10010995_02580</name>
</gene>
<comment type="caution">
    <text evidence="2">The sequence shown here is derived from an EMBL/GenBank/DDBJ whole genome shotgun (WGS) entry which is preliminary data.</text>
</comment>
<keyword evidence="3" id="KW-1185">Reference proteome</keyword>
<dbReference type="InterPro" id="IPR024047">
    <property type="entry name" value="MM3350-like_sf"/>
</dbReference>
<reference evidence="2" key="1">
    <citation type="journal article" date="2014" name="Int. J. Syst. Evol. Microbiol.">
        <title>Complete genome sequence of Corynebacterium casei LMG S-19264T (=DSM 44701T), isolated from a smear-ripened cheese.</title>
        <authorList>
            <consortium name="US DOE Joint Genome Institute (JGI-PGF)"/>
            <person name="Walter F."/>
            <person name="Albersmeier A."/>
            <person name="Kalinowski J."/>
            <person name="Ruckert C."/>
        </authorList>
    </citation>
    <scope>NUCLEOTIDE SEQUENCE</scope>
    <source>
        <strain evidence="2">CGMCC 1.15758</strain>
    </source>
</reference>
<evidence type="ECO:0000313" key="2">
    <source>
        <dbReference type="EMBL" id="GGF88831.1"/>
    </source>
</evidence>
<name>A0A8J2Z236_9GAMM</name>
<evidence type="ECO:0000313" key="3">
    <source>
        <dbReference type="Proteomes" id="UP000636949"/>
    </source>
</evidence>
<dbReference type="AlphaFoldDB" id="A0A8J2Z236"/>
<reference evidence="2" key="2">
    <citation type="submission" date="2020-09" db="EMBL/GenBank/DDBJ databases">
        <authorList>
            <person name="Sun Q."/>
            <person name="Zhou Y."/>
        </authorList>
    </citation>
    <scope>NUCLEOTIDE SEQUENCE</scope>
    <source>
        <strain evidence="2">CGMCC 1.15758</strain>
    </source>
</reference>
<dbReference type="Pfam" id="PF07929">
    <property type="entry name" value="PRiA4_ORF3"/>
    <property type="match status" value="1"/>
</dbReference>
<dbReference type="EMBL" id="BMJS01000001">
    <property type="protein sequence ID" value="GGF88831.1"/>
    <property type="molecule type" value="Genomic_DNA"/>
</dbReference>
<feature type="domain" description="Plasmid pRiA4b Orf3-like" evidence="1">
    <location>
        <begin position="17"/>
        <end position="126"/>
    </location>
</feature>
<dbReference type="OrthoDB" id="5625061at2"/>
<proteinExistence type="predicted"/>
<dbReference type="InterPro" id="IPR012912">
    <property type="entry name" value="Plasmid_pRiA4b_Orf3-like"/>
</dbReference>